<evidence type="ECO:0000256" key="4">
    <source>
        <dbReference type="ARBA" id="ARBA00004922"/>
    </source>
</evidence>
<evidence type="ECO:0000256" key="8">
    <source>
        <dbReference type="ARBA" id="ARBA00022692"/>
    </source>
</evidence>
<keyword evidence="12 14" id="KW-0472">Membrane</keyword>
<keyword evidence="13" id="KW-0464">Manganese</keyword>
<comment type="pathway">
    <text evidence="4">Protein modification; protein glycosylation.</text>
</comment>
<dbReference type="Gene3D" id="3.40.50.12610">
    <property type="match status" value="1"/>
</dbReference>
<dbReference type="PANTHER" id="PTHR13872">
    <property type="entry name" value="DOLICHYL-DIPHOSPHOOLIGOSACCHARIDE--PROTEIN GLYCOSYLTRANSFERASE SUBUNIT"/>
    <property type="match status" value="1"/>
</dbReference>
<evidence type="ECO:0000313" key="15">
    <source>
        <dbReference type="EMBL" id="MFC4350554.1"/>
    </source>
</evidence>
<name>A0ABV8UJ93_9PROT</name>
<feature type="transmembrane region" description="Helical" evidence="14">
    <location>
        <begin position="218"/>
        <end position="236"/>
    </location>
</feature>
<dbReference type="RefSeq" id="WP_382420888.1">
    <property type="nucleotide sequence ID" value="NZ_JBHSCW010000001.1"/>
</dbReference>
<comment type="cofactor">
    <cofactor evidence="1">
        <name>Mn(2+)</name>
        <dbReference type="ChEBI" id="CHEBI:29035"/>
    </cofactor>
</comment>
<evidence type="ECO:0000256" key="5">
    <source>
        <dbReference type="ARBA" id="ARBA00010810"/>
    </source>
</evidence>
<feature type="transmembrane region" description="Helical" evidence="14">
    <location>
        <begin position="243"/>
        <end position="261"/>
    </location>
</feature>
<evidence type="ECO:0000256" key="3">
    <source>
        <dbReference type="ARBA" id="ARBA00004127"/>
    </source>
</evidence>
<keyword evidence="9" id="KW-0479">Metal-binding</keyword>
<reference evidence="16" key="1">
    <citation type="journal article" date="2019" name="Int. J. Syst. Evol. Microbiol.">
        <title>The Global Catalogue of Microorganisms (GCM) 10K type strain sequencing project: providing services to taxonomists for standard genome sequencing and annotation.</title>
        <authorList>
            <consortium name="The Broad Institute Genomics Platform"/>
            <consortium name="The Broad Institute Genome Sequencing Center for Infectious Disease"/>
            <person name="Wu L."/>
            <person name="Ma J."/>
        </authorList>
    </citation>
    <scope>NUCLEOTIDE SEQUENCE [LARGE SCALE GENOMIC DNA]</scope>
    <source>
        <strain evidence="16">CECT 8472</strain>
    </source>
</reference>
<dbReference type="Proteomes" id="UP001595799">
    <property type="component" value="Unassembled WGS sequence"/>
</dbReference>
<keyword evidence="10" id="KW-0460">Magnesium</keyword>
<sequence length="797" mass="85794">MTLRQFPAMRRCLPVLWTLAVLAGLALLVGGLHAYHASLPFAEEWAENVIDSGRAPADERAALEQAFRDDHGWRDSEGAWSAWPDGRDSYYFLRLAREIANEGSPCPEQEGRCWETRILPPEGRPMFDARAPHPWSIALVHSARQALGDSPALLHSGRIHNALLLIACAGLIYLAVMRLSKELGLDTSGAALGGAMGAVALVLTPVVIQRTFTIDDDGWLALLLLITLLSAGSALGKSSTGRFAWVSAPIAGSAIGMLAAASGGWPFAMAMVGSAWLAALLHAVVVVDAHDRRRRALGATLVVPLFMAAGFLVSAYLLAPSVLEGLAAGTTDTLRGSTGDPSGDSFASVRELQPPDFQRLLELLGWPLMLLALAGLLLAGLALLALARTLLKLPWANWLDRFVSLPKAQATTSPAFPACLLLLLAWLLGALWVARTGERYLFLLAPVLAVLAGLCVAGLAGSLSRLGLRPVARIGLVVLLGLPLLGVMAVQARDLIANTRPAFTTAWATVLTELQRKTPAEAVLLGWWDIGHWASFWTERNVAVDGASLRYPRVHDVGRLLALDPEDRDTYRDRLMAAACGANTHPRSCEGPFVLLTSSNLLHQEGWMLSGFWASAQPQDSGEEPMDRLDRARQEAPGARVWSTGWHACEVGDNGRYDCPMGVRSANNWIIERFVGTPQAPDESRLIVRNRATGEQAAIPPNLLRIAGPQGLRDVSLGQTEGNPGVLLDSVNQRAFLGTPEMLRSLVARLVLLQGRYDEALAVPLAQSDTVAGERVTAWWLRLPGGSDRPDGRPQVE</sequence>
<evidence type="ECO:0000313" key="16">
    <source>
        <dbReference type="Proteomes" id="UP001595799"/>
    </source>
</evidence>
<keyword evidence="6" id="KW-0328">Glycosyltransferase</keyword>
<evidence type="ECO:0000256" key="7">
    <source>
        <dbReference type="ARBA" id="ARBA00022679"/>
    </source>
</evidence>
<feature type="transmembrane region" description="Helical" evidence="14">
    <location>
        <begin position="364"/>
        <end position="391"/>
    </location>
</feature>
<dbReference type="PANTHER" id="PTHR13872:SF1">
    <property type="entry name" value="DOLICHYL-DIPHOSPHOOLIGOSACCHARIDE--PROTEIN GLYCOSYLTRANSFERASE SUBUNIT STT3B"/>
    <property type="match status" value="1"/>
</dbReference>
<evidence type="ECO:0000256" key="9">
    <source>
        <dbReference type="ARBA" id="ARBA00022723"/>
    </source>
</evidence>
<evidence type="ECO:0000256" key="13">
    <source>
        <dbReference type="ARBA" id="ARBA00023211"/>
    </source>
</evidence>
<comment type="subcellular location">
    <subcellularLocation>
        <location evidence="3">Endomembrane system</location>
        <topology evidence="3">Multi-pass membrane protein</topology>
    </subcellularLocation>
</comment>
<keyword evidence="11 14" id="KW-1133">Transmembrane helix</keyword>
<feature type="transmembrane region" description="Helical" evidence="14">
    <location>
        <begin position="159"/>
        <end position="177"/>
    </location>
</feature>
<evidence type="ECO:0000256" key="11">
    <source>
        <dbReference type="ARBA" id="ARBA00022989"/>
    </source>
</evidence>
<feature type="transmembrane region" description="Helical" evidence="14">
    <location>
        <begin position="189"/>
        <end position="212"/>
    </location>
</feature>
<keyword evidence="8 14" id="KW-0812">Transmembrane</keyword>
<evidence type="ECO:0000256" key="1">
    <source>
        <dbReference type="ARBA" id="ARBA00001936"/>
    </source>
</evidence>
<feature type="transmembrane region" description="Helical" evidence="14">
    <location>
        <begin position="267"/>
        <end position="287"/>
    </location>
</feature>
<feature type="transmembrane region" description="Helical" evidence="14">
    <location>
        <begin position="471"/>
        <end position="490"/>
    </location>
</feature>
<accession>A0ABV8UJ93</accession>
<evidence type="ECO:0000256" key="14">
    <source>
        <dbReference type="SAM" id="Phobius"/>
    </source>
</evidence>
<evidence type="ECO:0008006" key="17">
    <source>
        <dbReference type="Google" id="ProtNLM"/>
    </source>
</evidence>
<comment type="similarity">
    <text evidence="5">Belongs to the STT3 family.</text>
</comment>
<dbReference type="EMBL" id="JBHSCW010000001">
    <property type="protein sequence ID" value="MFC4350554.1"/>
    <property type="molecule type" value="Genomic_DNA"/>
</dbReference>
<evidence type="ECO:0000256" key="12">
    <source>
        <dbReference type="ARBA" id="ARBA00023136"/>
    </source>
</evidence>
<proteinExistence type="inferred from homology"/>
<gene>
    <name evidence="15" type="ORF">ACFOW6_03235</name>
</gene>
<comment type="cofactor">
    <cofactor evidence="2">
        <name>Mg(2+)</name>
        <dbReference type="ChEBI" id="CHEBI:18420"/>
    </cofactor>
</comment>
<feature type="transmembrane region" description="Helical" evidence="14">
    <location>
        <begin position="412"/>
        <end position="434"/>
    </location>
</feature>
<evidence type="ECO:0000256" key="6">
    <source>
        <dbReference type="ARBA" id="ARBA00022676"/>
    </source>
</evidence>
<evidence type="ECO:0000256" key="10">
    <source>
        <dbReference type="ARBA" id="ARBA00022842"/>
    </source>
</evidence>
<organism evidence="15 16">
    <name type="scientific">Fodinicurvata halophila</name>
    <dbReference type="NCBI Taxonomy" id="1419723"/>
    <lineage>
        <taxon>Bacteria</taxon>
        <taxon>Pseudomonadati</taxon>
        <taxon>Pseudomonadota</taxon>
        <taxon>Alphaproteobacteria</taxon>
        <taxon>Rhodospirillales</taxon>
        <taxon>Rhodovibrionaceae</taxon>
        <taxon>Fodinicurvata</taxon>
    </lineage>
</organism>
<dbReference type="InterPro" id="IPR003674">
    <property type="entry name" value="Oligo_trans_STT3"/>
</dbReference>
<feature type="transmembrane region" description="Helical" evidence="14">
    <location>
        <begin position="299"/>
        <end position="319"/>
    </location>
</feature>
<keyword evidence="16" id="KW-1185">Reference proteome</keyword>
<evidence type="ECO:0000256" key="2">
    <source>
        <dbReference type="ARBA" id="ARBA00001946"/>
    </source>
</evidence>
<keyword evidence="7" id="KW-0808">Transferase</keyword>
<protein>
    <recommendedName>
        <fullName evidence="17">Dolichyl-diphosphooligosaccharide--protein glycosyltransferase</fullName>
    </recommendedName>
</protein>
<feature type="transmembrane region" description="Helical" evidence="14">
    <location>
        <begin position="440"/>
        <end position="459"/>
    </location>
</feature>
<comment type="caution">
    <text evidence="15">The sequence shown here is derived from an EMBL/GenBank/DDBJ whole genome shotgun (WGS) entry which is preliminary data.</text>
</comment>